<dbReference type="EMBL" id="ALJD01000006">
    <property type="protein sequence ID" value="EJN58844.1"/>
    <property type="molecule type" value="Genomic_DNA"/>
</dbReference>
<dbReference type="PATRIC" id="fig|1210908.3.peg.2170"/>
<proteinExistence type="predicted"/>
<dbReference type="RefSeq" id="WP_009367347.1">
    <property type="nucleotide sequence ID" value="NZ_ALJD01000006.1"/>
</dbReference>
<dbReference type="OrthoDB" id="333419at2157"/>
<comment type="caution">
    <text evidence="1">The sequence shown here is derived from an EMBL/GenBank/DDBJ whole genome shotgun (WGS) entry which is preliminary data.</text>
</comment>
<protein>
    <submittedName>
        <fullName evidence="1">Uncharacterized protein</fullName>
    </submittedName>
</protein>
<reference evidence="1 2" key="1">
    <citation type="journal article" date="2012" name="J. Bacteriol.">
        <title>Draft Genome Sequence of the Extremely Halophilic Archaeon Halogranum salarium B-1T.</title>
        <authorList>
            <person name="Kim K.K."/>
            <person name="Lee K.C."/>
            <person name="Lee J.S."/>
        </authorList>
    </citation>
    <scope>NUCLEOTIDE SEQUENCE [LARGE SCALE GENOMIC DNA]</scope>
    <source>
        <strain evidence="1 2">B-1</strain>
    </source>
</reference>
<dbReference type="eggNOG" id="arCOG06277">
    <property type="taxonomic scope" value="Archaea"/>
</dbReference>
<accession>J3JF08</accession>
<gene>
    <name evidence="1" type="ORF">HSB1_22650</name>
</gene>
<dbReference type="Proteomes" id="UP000007813">
    <property type="component" value="Unassembled WGS sequence"/>
</dbReference>
<evidence type="ECO:0000313" key="1">
    <source>
        <dbReference type="EMBL" id="EJN58844.1"/>
    </source>
</evidence>
<dbReference type="AlphaFoldDB" id="J3JF08"/>
<name>J3JF08_9EURY</name>
<sequence>MAHSKTDLSFRERYGETYWNRQANPNSGLTRLATGPLLMYALYRRSWRLAAATVVFSLLNPLFFSERTEDSDSWFTRASRASEAEIGDGVPVFGGEWPAVLNVLNLPVFLYAFYSALAQRPARTATATALFVGLKLWYLNELVTDYDEREAAE</sequence>
<organism evidence="1 2">
    <name type="scientific">Halogranum salarium B-1</name>
    <dbReference type="NCBI Taxonomy" id="1210908"/>
    <lineage>
        <taxon>Archaea</taxon>
        <taxon>Methanobacteriati</taxon>
        <taxon>Methanobacteriota</taxon>
        <taxon>Stenosarchaea group</taxon>
        <taxon>Halobacteria</taxon>
        <taxon>Halobacteriales</taxon>
        <taxon>Haloferacaceae</taxon>
    </lineage>
</organism>
<evidence type="ECO:0000313" key="2">
    <source>
        <dbReference type="Proteomes" id="UP000007813"/>
    </source>
</evidence>